<evidence type="ECO:0000313" key="3">
    <source>
        <dbReference type="Proteomes" id="UP000232323"/>
    </source>
</evidence>
<dbReference type="EMBL" id="BEGY01000221">
    <property type="protein sequence ID" value="GAX86057.1"/>
    <property type="molecule type" value="Genomic_DNA"/>
</dbReference>
<protein>
    <submittedName>
        <fullName evidence="2">Uncharacterized protein</fullName>
    </submittedName>
</protein>
<name>A0A250XSK7_9CHLO</name>
<organism evidence="2 3">
    <name type="scientific">Chlamydomonas eustigma</name>
    <dbReference type="NCBI Taxonomy" id="1157962"/>
    <lineage>
        <taxon>Eukaryota</taxon>
        <taxon>Viridiplantae</taxon>
        <taxon>Chlorophyta</taxon>
        <taxon>core chlorophytes</taxon>
        <taxon>Chlorophyceae</taxon>
        <taxon>CS clade</taxon>
        <taxon>Chlamydomonadales</taxon>
        <taxon>Chlamydomonadaceae</taxon>
        <taxon>Chlamydomonas</taxon>
    </lineage>
</organism>
<evidence type="ECO:0000256" key="1">
    <source>
        <dbReference type="SAM" id="MobiDB-lite"/>
    </source>
</evidence>
<proteinExistence type="predicted"/>
<keyword evidence="3" id="KW-1185">Reference proteome</keyword>
<dbReference type="AlphaFoldDB" id="A0A250XSK7"/>
<reference evidence="2 3" key="1">
    <citation type="submission" date="2017-08" db="EMBL/GenBank/DDBJ databases">
        <title>Acidophilic green algal genome provides insights into adaptation to an acidic environment.</title>
        <authorList>
            <person name="Hirooka S."/>
            <person name="Hirose Y."/>
            <person name="Kanesaki Y."/>
            <person name="Higuchi S."/>
            <person name="Fujiwara T."/>
            <person name="Onuma R."/>
            <person name="Era A."/>
            <person name="Ohbayashi R."/>
            <person name="Uzuka A."/>
            <person name="Nozaki H."/>
            <person name="Yoshikawa H."/>
            <person name="Miyagishima S.Y."/>
        </authorList>
    </citation>
    <scope>NUCLEOTIDE SEQUENCE [LARGE SCALE GENOMIC DNA]</scope>
    <source>
        <strain evidence="2 3">NIES-2499</strain>
    </source>
</reference>
<feature type="region of interest" description="Disordered" evidence="1">
    <location>
        <begin position="166"/>
        <end position="198"/>
    </location>
</feature>
<evidence type="ECO:0000313" key="2">
    <source>
        <dbReference type="EMBL" id="GAX86057.1"/>
    </source>
</evidence>
<dbReference type="OrthoDB" id="551028at2759"/>
<comment type="caution">
    <text evidence="2">The sequence shown here is derived from an EMBL/GenBank/DDBJ whole genome shotgun (WGS) entry which is preliminary data.</text>
</comment>
<dbReference type="Proteomes" id="UP000232323">
    <property type="component" value="Unassembled WGS sequence"/>
</dbReference>
<accession>A0A250XSK7</accession>
<gene>
    <name evidence="2" type="ORF">CEUSTIGMA_g13472.t1</name>
</gene>
<sequence length="254" mass="27992">MASQNDDSSSSSNMLALIDETSKLISSQHSGIHQELTKLEKREGMIRQLREDQVTHYHSTVWTKDAHGGAYQKVARKEDPSSASIQRSLVLGSKPTSSDLIRPEDLLGYERVDIGPTTNFVGNHMTQGAIDLVQAELLGMADEQKEEETLLLKPVRRPAGILSALRGRRRRLPQGDHTHSTHLSGEGVTADPDTHSNQCDEGELEAALITNQRHDQLTNGQGQGLMDLQVLRKQARVLLLNIKTSTRAAPTRLA</sequence>